<accession>A0ABQ0I3I5</accession>
<protein>
    <recommendedName>
        <fullName evidence="3">GrpB family protein</fullName>
    </recommendedName>
</protein>
<sequence length="172" mass="19812">MSSRKIEVVDYDTDWPHSFESEKLALEKALYDTEVKIEHIGSTSIPNLAAKPIIDILIEIDKVERLDVKADRFCNLGYEVKGENGIPGRRYYQKGGNNRTHHIHAFQSGSFGLLRHRAFKEYLQAHPLIAREYASIKKQAALSCNKDTERYISMKNDFIVKHEKLALDWYGS</sequence>
<dbReference type="InterPro" id="IPR043519">
    <property type="entry name" value="NT_sf"/>
</dbReference>
<dbReference type="EMBL" id="BAEK01000020">
    <property type="protein sequence ID" value="GAC03882.1"/>
    <property type="molecule type" value="Genomic_DNA"/>
</dbReference>
<evidence type="ECO:0000313" key="1">
    <source>
        <dbReference type="EMBL" id="GAC03882.1"/>
    </source>
</evidence>
<dbReference type="SUPFAM" id="SSF81301">
    <property type="entry name" value="Nucleotidyltransferase"/>
    <property type="match status" value="1"/>
</dbReference>
<dbReference type="Pfam" id="PF04229">
    <property type="entry name" value="GrpB"/>
    <property type="match status" value="1"/>
</dbReference>
<proteinExistence type="predicted"/>
<dbReference type="Proteomes" id="UP000008372">
    <property type="component" value="Unassembled WGS sequence"/>
</dbReference>
<comment type="caution">
    <text evidence="1">The sequence shown here is derived from an EMBL/GenBank/DDBJ whole genome shotgun (WGS) entry which is preliminary data.</text>
</comment>
<dbReference type="Gene3D" id="3.30.460.10">
    <property type="entry name" value="Beta Polymerase, domain 2"/>
    <property type="match status" value="1"/>
</dbReference>
<gene>
    <name evidence="1" type="ORF">GAGA_1019</name>
</gene>
<dbReference type="PANTHER" id="PTHR34822:SF1">
    <property type="entry name" value="GRPB FAMILY PROTEIN"/>
    <property type="match status" value="1"/>
</dbReference>
<dbReference type="PANTHER" id="PTHR34822">
    <property type="entry name" value="GRPB DOMAIN PROTEIN (AFU_ORTHOLOGUE AFUA_1G01530)"/>
    <property type="match status" value="1"/>
</dbReference>
<dbReference type="InterPro" id="IPR007344">
    <property type="entry name" value="GrpB/CoaE"/>
</dbReference>
<evidence type="ECO:0008006" key="3">
    <source>
        <dbReference type="Google" id="ProtNLM"/>
    </source>
</evidence>
<reference evidence="1 2" key="1">
    <citation type="journal article" date="2014" name="Environ. Microbiol.">
        <title>Comparative genomics of the marine bacterial genus Glaciecola reveals the high degree of genomic diversity and genomic characteristic for cold adaptation.</title>
        <authorList>
            <person name="Qin Q.L."/>
            <person name="Xie B.B."/>
            <person name="Yu Y."/>
            <person name="Shu Y.L."/>
            <person name="Rong J.C."/>
            <person name="Zhang Y.J."/>
            <person name="Zhao D.L."/>
            <person name="Chen X.L."/>
            <person name="Zhang X.Y."/>
            <person name="Chen B."/>
            <person name="Zhou B.C."/>
            <person name="Zhang Y.Z."/>
        </authorList>
    </citation>
    <scope>NUCLEOTIDE SEQUENCE [LARGE SCALE GENOMIC DNA]</scope>
    <source>
        <strain evidence="1 2">NO2</strain>
    </source>
</reference>
<evidence type="ECO:0000313" key="2">
    <source>
        <dbReference type="Proteomes" id="UP000008372"/>
    </source>
</evidence>
<keyword evidence="2" id="KW-1185">Reference proteome</keyword>
<dbReference type="RefSeq" id="WP_008302710.1">
    <property type="nucleotide sequence ID" value="NZ_BAEK01000020.1"/>
</dbReference>
<name>A0ABQ0I3I5_9ALTE</name>
<organism evidence="1 2">
    <name type="scientific">Paraglaciecola agarilytica NO2</name>
    <dbReference type="NCBI Taxonomy" id="1125747"/>
    <lineage>
        <taxon>Bacteria</taxon>
        <taxon>Pseudomonadati</taxon>
        <taxon>Pseudomonadota</taxon>
        <taxon>Gammaproteobacteria</taxon>
        <taxon>Alteromonadales</taxon>
        <taxon>Alteromonadaceae</taxon>
        <taxon>Paraglaciecola</taxon>
    </lineage>
</organism>